<dbReference type="RefSeq" id="WP_073416881.1">
    <property type="nucleotide sequence ID" value="NZ_FQWC01000006.1"/>
</dbReference>
<evidence type="ECO:0000259" key="1">
    <source>
        <dbReference type="SMART" id="SM00871"/>
    </source>
</evidence>
<dbReference type="PANTHER" id="PTHR36444">
    <property type="entry name" value="TRANSCRIPTIONAL REGULATOR PROTEIN YOBU-RELATED"/>
    <property type="match status" value="1"/>
</dbReference>
<protein>
    <submittedName>
        <fullName evidence="2">AraC family transcriptional regulator</fullName>
    </submittedName>
</protein>
<organism evidence="2 3">
    <name type="scientific">Flavobacterium defluvii</name>
    <dbReference type="NCBI Taxonomy" id="370979"/>
    <lineage>
        <taxon>Bacteria</taxon>
        <taxon>Pseudomonadati</taxon>
        <taxon>Bacteroidota</taxon>
        <taxon>Flavobacteriia</taxon>
        <taxon>Flavobacteriales</taxon>
        <taxon>Flavobacteriaceae</taxon>
        <taxon>Flavobacterium</taxon>
    </lineage>
</organism>
<dbReference type="InterPro" id="IPR029442">
    <property type="entry name" value="GyrI-like"/>
</dbReference>
<dbReference type="InterPro" id="IPR053182">
    <property type="entry name" value="YobU-like_regulator"/>
</dbReference>
<dbReference type="OrthoDB" id="8560232at2"/>
<accession>A0A1M5RBH5</accession>
<dbReference type="SMART" id="SM00871">
    <property type="entry name" value="AraC_E_bind"/>
    <property type="match status" value="1"/>
</dbReference>
<reference evidence="3" key="1">
    <citation type="submission" date="2016-11" db="EMBL/GenBank/DDBJ databases">
        <authorList>
            <person name="Varghese N."/>
            <person name="Submissions S."/>
        </authorList>
    </citation>
    <scope>NUCLEOTIDE SEQUENCE [LARGE SCALE GENOMIC DNA]</scope>
    <source>
        <strain evidence="3">DSM 17963</strain>
    </source>
</reference>
<dbReference type="EMBL" id="FQWC01000006">
    <property type="protein sequence ID" value="SHH23655.1"/>
    <property type="molecule type" value="Genomic_DNA"/>
</dbReference>
<gene>
    <name evidence="2" type="ORF">SAMN05443663_106165</name>
</gene>
<dbReference type="PANTHER" id="PTHR36444:SF2">
    <property type="entry name" value="TRANSCRIPTIONAL REGULATOR PROTEIN YOBU-RELATED"/>
    <property type="match status" value="1"/>
</dbReference>
<dbReference type="Gene3D" id="3.20.80.10">
    <property type="entry name" value="Regulatory factor, effector binding domain"/>
    <property type="match status" value="1"/>
</dbReference>
<sequence length="160" mass="18899">MEARIETLAEKKLIGKYIEMSFTENKTFQLWSGFMPKRKVIRNTVNDNLYSLEVFSNGHFDNFDPNKTFQKWAAVEVQNYEDVPDEMETLLIPDGLYAVFIHYGPASEGHKTYHTIFAEWLPNSKYTVDDRPHFAVMDHKYKKDDPDSEEEIWIPIKNRD</sequence>
<evidence type="ECO:0000313" key="2">
    <source>
        <dbReference type="EMBL" id="SHH23655.1"/>
    </source>
</evidence>
<name>A0A1M5RBH5_9FLAO</name>
<evidence type="ECO:0000313" key="3">
    <source>
        <dbReference type="Proteomes" id="UP000184071"/>
    </source>
</evidence>
<feature type="domain" description="AraC effector-binding" evidence="1">
    <location>
        <begin position="1"/>
        <end position="157"/>
    </location>
</feature>
<keyword evidence="3" id="KW-1185">Reference proteome</keyword>
<dbReference type="InterPro" id="IPR010499">
    <property type="entry name" value="AraC_E-bd"/>
</dbReference>
<dbReference type="InterPro" id="IPR011256">
    <property type="entry name" value="Reg_factor_effector_dom_sf"/>
</dbReference>
<dbReference type="AlphaFoldDB" id="A0A1M5RBH5"/>
<dbReference type="Proteomes" id="UP000184071">
    <property type="component" value="Unassembled WGS sequence"/>
</dbReference>
<proteinExistence type="predicted"/>
<dbReference type="SUPFAM" id="SSF55136">
    <property type="entry name" value="Probable bacterial effector-binding domain"/>
    <property type="match status" value="1"/>
</dbReference>
<dbReference type="STRING" id="370979.SAMN05443663_106165"/>
<dbReference type="Pfam" id="PF06445">
    <property type="entry name" value="GyrI-like"/>
    <property type="match status" value="1"/>
</dbReference>